<feature type="non-terminal residue" evidence="6">
    <location>
        <position position="503"/>
    </location>
</feature>
<comment type="pathway">
    <text evidence="2">Protein modification; protein ubiquitination.</text>
</comment>
<dbReference type="EMBL" id="JAHRHJ020003813">
    <property type="protein sequence ID" value="KAH9287648.1"/>
    <property type="molecule type" value="Genomic_DNA"/>
</dbReference>
<name>A0AA38F2Y7_TAXCH</name>
<evidence type="ECO:0000313" key="7">
    <source>
        <dbReference type="Proteomes" id="UP000824469"/>
    </source>
</evidence>
<keyword evidence="7" id="KW-1185">Reference proteome</keyword>
<dbReference type="SMART" id="SM00504">
    <property type="entry name" value="Ubox"/>
    <property type="match status" value="1"/>
</dbReference>
<dbReference type="EC" id="2.3.2.27" evidence="3"/>
<dbReference type="PROSITE" id="PS51698">
    <property type="entry name" value="U_BOX"/>
    <property type="match status" value="1"/>
</dbReference>
<proteinExistence type="predicted"/>
<evidence type="ECO:0000313" key="6">
    <source>
        <dbReference type="EMBL" id="KAH9287648.1"/>
    </source>
</evidence>
<reference evidence="6 7" key="1">
    <citation type="journal article" date="2021" name="Nat. Plants">
        <title>The Taxus genome provides insights into paclitaxel biosynthesis.</title>
        <authorList>
            <person name="Xiong X."/>
            <person name="Gou J."/>
            <person name="Liao Q."/>
            <person name="Li Y."/>
            <person name="Zhou Q."/>
            <person name="Bi G."/>
            <person name="Li C."/>
            <person name="Du R."/>
            <person name="Wang X."/>
            <person name="Sun T."/>
            <person name="Guo L."/>
            <person name="Liang H."/>
            <person name="Lu P."/>
            <person name="Wu Y."/>
            <person name="Zhang Z."/>
            <person name="Ro D.K."/>
            <person name="Shang Y."/>
            <person name="Huang S."/>
            <person name="Yan J."/>
        </authorList>
    </citation>
    <scope>NUCLEOTIDE SEQUENCE [LARGE SCALE GENOMIC DNA]</scope>
    <source>
        <strain evidence="6">Ta-2019</strain>
    </source>
</reference>
<evidence type="ECO:0000256" key="3">
    <source>
        <dbReference type="ARBA" id="ARBA00012483"/>
    </source>
</evidence>
<dbReference type="GO" id="GO:0061630">
    <property type="term" value="F:ubiquitin protein ligase activity"/>
    <property type="evidence" value="ECO:0007669"/>
    <property type="project" value="UniProtKB-EC"/>
</dbReference>
<dbReference type="InterPro" id="IPR013083">
    <property type="entry name" value="Znf_RING/FYVE/PHD"/>
</dbReference>
<dbReference type="GO" id="GO:0016567">
    <property type="term" value="P:protein ubiquitination"/>
    <property type="evidence" value="ECO:0007669"/>
    <property type="project" value="InterPro"/>
</dbReference>
<evidence type="ECO:0000256" key="4">
    <source>
        <dbReference type="ARBA" id="ARBA00022679"/>
    </source>
</evidence>
<dbReference type="InterPro" id="IPR003613">
    <property type="entry name" value="Ubox_domain"/>
</dbReference>
<dbReference type="CDD" id="cd16655">
    <property type="entry name" value="RING-Ubox_WDSUB1-like"/>
    <property type="match status" value="1"/>
</dbReference>
<dbReference type="Pfam" id="PF04564">
    <property type="entry name" value="U-box"/>
    <property type="match status" value="1"/>
</dbReference>
<evidence type="ECO:0000256" key="2">
    <source>
        <dbReference type="ARBA" id="ARBA00004906"/>
    </source>
</evidence>
<keyword evidence="4" id="KW-0808">Transferase</keyword>
<dbReference type="SUPFAM" id="SSF57850">
    <property type="entry name" value="RING/U-box"/>
    <property type="match status" value="1"/>
</dbReference>
<accession>A0AA38F2Y7</accession>
<comment type="catalytic activity">
    <reaction evidence="1">
        <text>S-ubiquitinyl-[E2 ubiquitin-conjugating enzyme]-L-cysteine + [acceptor protein]-L-lysine = [E2 ubiquitin-conjugating enzyme]-L-cysteine + N(6)-ubiquitinyl-[acceptor protein]-L-lysine.</text>
        <dbReference type="EC" id="2.3.2.27"/>
    </reaction>
</comment>
<dbReference type="Proteomes" id="UP000824469">
    <property type="component" value="Unassembled WGS sequence"/>
</dbReference>
<feature type="domain" description="U-box" evidence="5">
    <location>
        <begin position="249"/>
        <end position="324"/>
    </location>
</feature>
<dbReference type="AlphaFoldDB" id="A0AA38F2Y7"/>
<dbReference type="Gene3D" id="3.30.40.10">
    <property type="entry name" value="Zinc/RING finger domain, C3HC4 (zinc finger)"/>
    <property type="match status" value="1"/>
</dbReference>
<dbReference type="InterPro" id="IPR011989">
    <property type="entry name" value="ARM-like"/>
</dbReference>
<evidence type="ECO:0000256" key="1">
    <source>
        <dbReference type="ARBA" id="ARBA00000900"/>
    </source>
</evidence>
<dbReference type="InterPro" id="IPR016024">
    <property type="entry name" value="ARM-type_fold"/>
</dbReference>
<dbReference type="PANTHER" id="PTHR45958">
    <property type="entry name" value="RING-TYPE E3 UBIQUITIN TRANSFERASE"/>
    <property type="match status" value="1"/>
</dbReference>
<evidence type="ECO:0000259" key="5">
    <source>
        <dbReference type="PROSITE" id="PS51698"/>
    </source>
</evidence>
<dbReference type="Gene3D" id="1.25.10.10">
    <property type="entry name" value="Leucine-rich Repeat Variant"/>
    <property type="match status" value="1"/>
</dbReference>
<protein>
    <recommendedName>
        <fullName evidence="3">RING-type E3 ubiquitin transferase</fullName>
        <ecNumber evidence="3">2.3.2.27</ecNumber>
    </recommendedName>
</protein>
<dbReference type="InterPro" id="IPR052608">
    <property type="entry name" value="U-box_domain_protein"/>
</dbReference>
<organism evidence="6 7">
    <name type="scientific">Taxus chinensis</name>
    <name type="common">Chinese yew</name>
    <name type="synonym">Taxus wallichiana var. chinensis</name>
    <dbReference type="NCBI Taxonomy" id="29808"/>
    <lineage>
        <taxon>Eukaryota</taxon>
        <taxon>Viridiplantae</taxon>
        <taxon>Streptophyta</taxon>
        <taxon>Embryophyta</taxon>
        <taxon>Tracheophyta</taxon>
        <taxon>Spermatophyta</taxon>
        <taxon>Pinopsida</taxon>
        <taxon>Pinidae</taxon>
        <taxon>Conifers II</taxon>
        <taxon>Cupressales</taxon>
        <taxon>Taxaceae</taxon>
        <taxon>Taxus</taxon>
    </lineage>
</organism>
<gene>
    <name evidence="6" type="ORF">KI387_031765</name>
</gene>
<dbReference type="SUPFAM" id="SSF48371">
    <property type="entry name" value="ARM repeat"/>
    <property type="match status" value="1"/>
</dbReference>
<dbReference type="OMA" id="FETHETM"/>
<dbReference type="PANTHER" id="PTHR45958:SF18">
    <property type="entry name" value="U-BOX DOMAIN-CONTAINING PROTEIN"/>
    <property type="match status" value="1"/>
</dbReference>
<sequence length="503" mass="56532">MPVDLETTEPMKRIFRSIDETKVIVNHIVVCKANFLMMAYYLLDLRQLLEELSKEEDFINTTSLEVHTPLRMLADVLEAIYAFTKRCKDSSRIFLLYQSNALVDQMTKQFGELVHCLSLMLQGGTMLSSTTASQIKEMQTKLIEALFYVEPEHERIAQNLSQALIHGQAHDSFATSLLRDISTNLNMQFFEAGELIQELKGDLETARVEKREPELHLLESLHKLLNPAVLPDVNLLVPEDSPFSVDDLAIPSSFFCPITGQIMEDPVMLAEAGYTYERSAILKWFEGGNTICPNTGKELENFELIPNLKLKQNMEEFFDLKRHKTMLHAIKQIRSEGMSTDIEEAVNTVKQLLDVNLKYKRLLVTLDGIQPLVAILKPSAPQLKEKIFRILYSIAALGDEYKASIVEAKAVPVLLRILQRNPAVNGGPVQLLWELSKSESGRVAILAEKASVVVVASAFNLCTSDQKLQAEQLLYNLCDHDKEAIIQAATSGVFGPLVRKLAS</sequence>
<comment type="caution">
    <text evidence="6">The sequence shown here is derived from an EMBL/GenBank/DDBJ whole genome shotgun (WGS) entry which is preliminary data.</text>
</comment>